<dbReference type="AlphaFoldDB" id="A0AAX4P2V6"/>
<dbReference type="PANTHER" id="PTHR35763">
    <property type="entry name" value="COMPLEX 1 LYR-LIKE PROTEIN"/>
    <property type="match status" value="1"/>
</dbReference>
<dbReference type="Pfam" id="PF13233">
    <property type="entry name" value="Complex1_LYR_2"/>
    <property type="match status" value="1"/>
</dbReference>
<gene>
    <name evidence="1" type="ORF">HKI87_03g21760</name>
</gene>
<dbReference type="Proteomes" id="UP001472866">
    <property type="component" value="Chromosome 03"/>
</dbReference>
<evidence type="ECO:0008006" key="3">
    <source>
        <dbReference type="Google" id="ProtNLM"/>
    </source>
</evidence>
<reference evidence="1 2" key="1">
    <citation type="submission" date="2024-03" db="EMBL/GenBank/DDBJ databases">
        <title>Complete genome sequence of the green alga Chloropicon roscoffensis RCC1871.</title>
        <authorList>
            <person name="Lemieux C."/>
            <person name="Pombert J.-F."/>
            <person name="Otis C."/>
            <person name="Turmel M."/>
        </authorList>
    </citation>
    <scope>NUCLEOTIDE SEQUENCE [LARGE SCALE GENOMIC DNA]</scope>
    <source>
        <strain evidence="1 2">RCC1871</strain>
    </source>
</reference>
<organism evidence="1 2">
    <name type="scientific">Chloropicon roscoffensis</name>
    <dbReference type="NCBI Taxonomy" id="1461544"/>
    <lineage>
        <taxon>Eukaryota</taxon>
        <taxon>Viridiplantae</taxon>
        <taxon>Chlorophyta</taxon>
        <taxon>Chloropicophyceae</taxon>
        <taxon>Chloropicales</taxon>
        <taxon>Chloropicaceae</taxon>
        <taxon>Chloropicon</taxon>
    </lineage>
</organism>
<keyword evidence="2" id="KW-1185">Reference proteome</keyword>
<evidence type="ECO:0000313" key="2">
    <source>
        <dbReference type="Proteomes" id="UP001472866"/>
    </source>
</evidence>
<dbReference type="EMBL" id="CP151503">
    <property type="protein sequence ID" value="WZN60642.1"/>
    <property type="molecule type" value="Genomic_DNA"/>
</dbReference>
<name>A0AAX4P2V6_9CHLO</name>
<dbReference type="PANTHER" id="PTHR35763:SF1">
    <property type="entry name" value="OS11G0133900 PROTEIN"/>
    <property type="match status" value="1"/>
</dbReference>
<accession>A0AAX4P2V6</accession>
<protein>
    <recommendedName>
        <fullName evidence="3">Complex 1 LYR protein</fullName>
    </recommendedName>
</protein>
<proteinExistence type="predicted"/>
<evidence type="ECO:0000313" key="1">
    <source>
        <dbReference type="EMBL" id="WZN60642.1"/>
    </source>
</evidence>
<sequence>MARQALRELLRALRLYAPANKEVRSQVVSEFRQNAAAQADKAEAGIALAKDYAFLLHSVNGHLDLLLDMNISTDRASRQRETVKKIARQVGLRTSYEDDVD</sequence>